<dbReference type="AlphaFoldDB" id="A0A024P1H7"/>
<keyword evidence="1" id="KW-1133">Transmembrane helix</keyword>
<keyword evidence="4" id="KW-1185">Reference proteome</keyword>
<protein>
    <recommendedName>
        <fullName evidence="2">Cell wall elongation regulator TseB-like domain-containing protein</fullName>
    </recommendedName>
</protein>
<feature type="transmembrane region" description="Helical" evidence="1">
    <location>
        <begin position="20"/>
        <end position="41"/>
    </location>
</feature>
<dbReference type="Pfam" id="PF17881">
    <property type="entry name" value="TseB"/>
    <property type="match status" value="1"/>
</dbReference>
<reference evidence="3 4" key="2">
    <citation type="submission" date="2014-05" db="EMBL/GenBank/DDBJ databases">
        <title>Draft genome sequence of Halobacillus karajensis HK-03.</title>
        <authorList>
            <person name="Khelaifia S."/>
            <person name="Croce O."/>
            <person name="Lagier J.C."/>
            <person name="Raoult D."/>
        </authorList>
    </citation>
    <scope>NUCLEOTIDE SEQUENCE [LARGE SCALE GENOMIC DNA]</scope>
    <source>
        <strain evidence="3 4">HD-03</strain>
    </source>
</reference>
<dbReference type="InterPro" id="IPR041401">
    <property type="entry name" value="TseB-like_dom"/>
</dbReference>
<dbReference type="RefSeq" id="WP_167358805.1">
    <property type="nucleotide sequence ID" value="NZ_FNWW01000004.1"/>
</dbReference>
<dbReference type="Proteomes" id="UP000028868">
    <property type="component" value="Unassembled WGS sequence"/>
</dbReference>
<reference evidence="4" key="1">
    <citation type="submission" date="2014-03" db="EMBL/GenBank/DDBJ databases">
        <authorList>
            <person name="Urmite Genomes U."/>
        </authorList>
    </citation>
    <scope>NUCLEOTIDE SEQUENCE [LARGE SCALE GENOMIC DNA]</scope>
    <source>
        <strain evidence="4">HD-03</strain>
    </source>
</reference>
<sequence>MMTMLTPQSSPYTAPRWVKWSLIIVGIILFLILILSVWLYVEVNQDRTEGHEEAKAIAKEAGGIHRVDHVFTYHGEKEIHIVQGSKEEGKWLLFIDIKEKDVLDEVPLDDVLPVAEMHAQWDESCSGCTFKDLAYAFEENEPVYQLTYIDERNRYVMDYFTLNGEAFDQRFAFRQND</sequence>
<proteinExistence type="predicted"/>
<evidence type="ECO:0000256" key="1">
    <source>
        <dbReference type="SAM" id="Phobius"/>
    </source>
</evidence>
<evidence type="ECO:0000313" key="3">
    <source>
        <dbReference type="EMBL" id="CDQ21990.1"/>
    </source>
</evidence>
<dbReference type="Gene3D" id="3.10.450.40">
    <property type="match status" value="2"/>
</dbReference>
<name>A0A024P1H7_9BACI</name>
<dbReference type="InterPro" id="IPR046350">
    <property type="entry name" value="Cystatin_sf"/>
</dbReference>
<comment type="caution">
    <text evidence="3">The sequence shown here is derived from an EMBL/GenBank/DDBJ whole genome shotgun (WGS) entry which is preliminary data.</text>
</comment>
<keyword evidence="1" id="KW-0472">Membrane</keyword>
<feature type="domain" description="Cell wall elongation regulator TseB-like" evidence="2">
    <location>
        <begin position="53"/>
        <end position="90"/>
    </location>
</feature>
<keyword evidence="1" id="KW-0812">Transmembrane</keyword>
<evidence type="ECO:0000259" key="2">
    <source>
        <dbReference type="Pfam" id="PF17881"/>
    </source>
</evidence>
<accession>A0A024P1H7</accession>
<organism evidence="3 4">
    <name type="scientific">Halobacillus karajensis</name>
    <dbReference type="NCBI Taxonomy" id="195088"/>
    <lineage>
        <taxon>Bacteria</taxon>
        <taxon>Bacillati</taxon>
        <taxon>Bacillota</taxon>
        <taxon>Bacilli</taxon>
        <taxon>Bacillales</taxon>
        <taxon>Bacillaceae</taxon>
        <taxon>Halobacillus</taxon>
    </lineage>
</organism>
<evidence type="ECO:0000313" key="4">
    <source>
        <dbReference type="Proteomes" id="UP000028868"/>
    </source>
</evidence>
<dbReference type="SUPFAM" id="SSF54403">
    <property type="entry name" value="Cystatin/monellin"/>
    <property type="match status" value="1"/>
</dbReference>
<dbReference type="EMBL" id="CCDI010000001">
    <property type="protein sequence ID" value="CDQ21990.1"/>
    <property type="molecule type" value="Genomic_DNA"/>
</dbReference>
<gene>
    <name evidence="3" type="ORF">BN983_00186</name>
</gene>